<feature type="chain" id="PRO_5030159461" evidence="1">
    <location>
        <begin position="20"/>
        <end position="256"/>
    </location>
</feature>
<dbReference type="EMBL" id="HBNS01055322">
    <property type="protein sequence ID" value="CAE4658074.1"/>
    <property type="molecule type" value="Transcribed_RNA"/>
</dbReference>
<keyword evidence="1" id="KW-0732">Signal</keyword>
<sequence>MKTAVFVVLLASIASNASAFCTTSKTTSSKLSAKSTRNGNDDEVTRTEALQQLTSNALSLGAGLSLLGSHPPVAWARGRATLEASYDRYVSRVTDGGAFYTRDLKAMIERSDWAGIKAATSDPPKKTKADRAKIDGGVAERAAQAGGFSDAKVLVAADLFASAFSDNSISPKTKAMHDQVEALRTVVSEMNKIALIGTGEVSQGGGLFGLGAKKLSNAELSANIRKLYVEGGNAYNKYIYAANEELPISLKKLPYL</sequence>
<dbReference type="AlphaFoldDB" id="A0A6S8T7J2"/>
<name>A0A6S8T7J2_9STRA</name>
<accession>A0A6S8T7J2</accession>
<evidence type="ECO:0000256" key="1">
    <source>
        <dbReference type="SAM" id="SignalP"/>
    </source>
</evidence>
<proteinExistence type="predicted"/>
<organism evidence="2">
    <name type="scientific">Ditylum brightwellii</name>
    <dbReference type="NCBI Taxonomy" id="49249"/>
    <lineage>
        <taxon>Eukaryota</taxon>
        <taxon>Sar</taxon>
        <taxon>Stramenopiles</taxon>
        <taxon>Ochrophyta</taxon>
        <taxon>Bacillariophyta</taxon>
        <taxon>Mediophyceae</taxon>
        <taxon>Lithodesmiophycidae</taxon>
        <taxon>Lithodesmiales</taxon>
        <taxon>Lithodesmiaceae</taxon>
        <taxon>Ditylum</taxon>
    </lineage>
</organism>
<reference evidence="2" key="1">
    <citation type="submission" date="2021-01" db="EMBL/GenBank/DDBJ databases">
        <authorList>
            <person name="Corre E."/>
            <person name="Pelletier E."/>
            <person name="Niang G."/>
            <person name="Scheremetjew M."/>
            <person name="Finn R."/>
            <person name="Kale V."/>
            <person name="Holt S."/>
            <person name="Cochrane G."/>
            <person name="Meng A."/>
            <person name="Brown T."/>
            <person name="Cohen L."/>
        </authorList>
    </citation>
    <scope>NUCLEOTIDE SEQUENCE</scope>
    <source>
        <strain evidence="2">GSO104</strain>
    </source>
</reference>
<protein>
    <submittedName>
        <fullName evidence="2">Uncharacterized protein</fullName>
    </submittedName>
</protein>
<evidence type="ECO:0000313" key="2">
    <source>
        <dbReference type="EMBL" id="CAE4658074.1"/>
    </source>
</evidence>
<gene>
    <name evidence="2" type="ORF">DBRI00130_LOCUS40032</name>
</gene>
<feature type="signal peptide" evidence="1">
    <location>
        <begin position="1"/>
        <end position="19"/>
    </location>
</feature>